<dbReference type="AlphaFoldDB" id="A0AAE1SV56"/>
<dbReference type="Proteomes" id="UP001291623">
    <property type="component" value="Unassembled WGS sequence"/>
</dbReference>
<accession>A0AAE1SV56</accession>
<proteinExistence type="predicted"/>
<comment type="caution">
    <text evidence="1">The sequence shown here is derived from an EMBL/GenBank/DDBJ whole genome shotgun (WGS) entry which is preliminary data.</text>
</comment>
<evidence type="ECO:0000313" key="2">
    <source>
        <dbReference type="Proteomes" id="UP001291623"/>
    </source>
</evidence>
<evidence type="ECO:0000313" key="1">
    <source>
        <dbReference type="EMBL" id="KAK4376722.1"/>
    </source>
</evidence>
<sequence length="104" mass="12237">MLNPSEYMSHDMFYHVMQRNLENMDEVYFDNNRRDRVIQDMIRKILVIVGNRSKKGEESKRFNGMVPASDSAMEVDEECMNDDCVICLEKIGKEELLCMPCLHI</sequence>
<keyword evidence="2" id="KW-1185">Reference proteome</keyword>
<gene>
    <name evidence="1" type="ORF">RND71_003018</name>
</gene>
<organism evidence="1 2">
    <name type="scientific">Anisodus tanguticus</name>
    <dbReference type="NCBI Taxonomy" id="243964"/>
    <lineage>
        <taxon>Eukaryota</taxon>
        <taxon>Viridiplantae</taxon>
        <taxon>Streptophyta</taxon>
        <taxon>Embryophyta</taxon>
        <taxon>Tracheophyta</taxon>
        <taxon>Spermatophyta</taxon>
        <taxon>Magnoliopsida</taxon>
        <taxon>eudicotyledons</taxon>
        <taxon>Gunneridae</taxon>
        <taxon>Pentapetalae</taxon>
        <taxon>asterids</taxon>
        <taxon>lamiids</taxon>
        <taxon>Solanales</taxon>
        <taxon>Solanaceae</taxon>
        <taxon>Solanoideae</taxon>
        <taxon>Hyoscyameae</taxon>
        <taxon>Anisodus</taxon>
    </lineage>
</organism>
<protein>
    <submittedName>
        <fullName evidence="1">Uncharacterized protein</fullName>
    </submittedName>
</protein>
<name>A0AAE1SV56_9SOLA</name>
<dbReference type="EMBL" id="JAVYJV010000002">
    <property type="protein sequence ID" value="KAK4376722.1"/>
    <property type="molecule type" value="Genomic_DNA"/>
</dbReference>
<reference evidence="1" key="1">
    <citation type="submission" date="2023-12" db="EMBL/GenBank/DDBJ databases">
        <title>Genome assembly of Anisodus tanguticus.</title>
        <authorList>
            <person name="Wang Y.-J."/>
        </authorList>
    </citation>
    <scope>NUCLEOTIDE SEQUENCE</scope>
    <source>
        <strain evidence="1">KB-2021</strain>
        <tissue evidence="1">Leaf</tissue>
    </source>
</reference>